<dbReference type="PANTHER" id="PTHR43749">
    <property type="entry name" value="RNA-SPLICING LIGASE RTCB"/>
    <property type="match status" value="1"/>
</dbReference>
<evidence type="ECO:0000256" key="1">
    <source>
        <dbReference type="ARBA" id="ARBA00001936"/>
    </source>
</evidence>
<keyword evidence="4" id="KW-0479">Metal-binding</keyword>
<evidence type="ECO:0000256" key="4">
    <source>
        <dbReference type="ARBA" id="ARBA00022723"/>
    </source>
</evidence>
<keyword evidence="3" id="KW-0436">Ligase</keyword>
<accession>A0ABZ2K9K7</accession>
<proteinExistence type="predicted"/>
<dbReference type="RefSeq" id="WP_394845980.1">
    <property type="nucleotide sequence ID" value="NZ_CP089982.1"/>
</dbReference>
<dbReference type="PANTHER" id="PTHR43749:SF2">
    <property type="entry name" value="RNA-SPLICING LIGASE RTCB"/>
    <property type="match status" value="1"/>
</dbReference>
<dbReference type="Proteomes" id="UP001379533">
    <property type="component" value="Chromosome"/>
</dbReference>
<dbReference type="SUPFAM" id="SSF103365">
    <property type="entry name" value="Hypothetical protein PH1602"/>
    <property type="match status" value="1"/>
</dbReference>
<dbReference type="Pfam" id="PF01139">
    <property type="entry name" value="RtcB"/>
    <property type="match status" value="1"/>
</dbReference>
<keyword evidence="5" id="KW-0547">Nucleotide-binding</keyword>
<evidence type="ECO:0000256" key="9">
    <source>
        <dbReference type="ARBA" id="ARBA00047746"/>
    </source>
</evidence>
<dbReference type="InterPro" id="IPR001233">
    <property type="entry name" value="RtcB"/>
</dbReference>
<dbReference type="Gene3D" id="3.90.1860.10">
    <property type="entry name" value="tRNA-splicing ligase RtcB"/>
    <property type="match status" value="1"/>
</dbReference>
<keyword evidence="6" id="KW-0692">RNA repair</keyword>
<evidence type="ECO:0000256" key="2">
    <source>
        <dbReference type="ARBA" id="ARBA00012726"/>
    </source>
</evidence>
<comment type="catalytic activity">
    <reaction evidence="9">
        <text>a 3'-end 3'-phospho-ribonucleotide-RNA + a 5'-end dephospho-ribonucleoside-RNA + GTP = a ribonucleotidyl-ribonucleotide-RNA + GMP + diphosphate</text>
        <dbReference type="Rhea" id="RHEA:68076"/>
        <dbReference type="Rhea" id="RHEA-COMP:10463"/>
        <dbReference type="Rhea" id="RHEA-COMP:13936"/>
        <dbReference type="Rhea" id="RHEA-COMP:17355"/>
        <dbReference type="ChEBI" id="CHEBI:33019"/>
        <dbReference type="ChEBI" id="CHEBI:37565"/>
        <dbReference type="ChEBI" id="CHEBI:58115"/>
        <dbReference type="ChEBI" id="CHEBI:83062"/>
        <dbReference type="ChEBI" id="CHEBI:138284"/>
        <dbReference type="ChEBI" id="CHEBI:173118"/>
        <dbReference type="EC" id="6.5.1.8"/>
    </reaction>
</comment>
<organism evidence="10 11">
    <name type="scientific">Pendulispora brunnea</name>
    <dbReference type="NCBI Taxonomy" id="2905690"/>
    <lineage>
        <taxon>Bacteria</taxon>
        <taxon>Pseudomonadati</taxon>
        <taxon>Myxococcota</taxon>
        <taxon>Myxococcia</taxon>
        <taxon>Myxococcales</taxon>
        <taxon>Sorangiineae</taxon>
        <taxon>Pendulisporaceae</taxon>
        <taxon>Pendulispora</taxon>
    </lineage>
</organism>
<keyword evidence="7" id="KW-0342">GTP-binding</keyword>
<dbReference type="InterPro" id="IPR036025">
    <property type="entry name" value="RtcB-like_sf"/>
</dbReference>
<evidence type="ECO:0000256" key="8">
    <source>
        <dbReference type="ARBA" id="ARBA00023211"/>
    </source>
</evidence>
<keyword evidence="11" id="KW-1185">Reference proteome</keyword>
<comment type="cofactor">
    <cofactor evidence="1">
        <name>Mn(2+)</name>
        <dbReference type="ChEBI" id="CHEBI:29035"/>
    </cofactor>
</comment>
<reference evidence="10 11" key="1">
    <citation type="submission" date="2021-12" db="EMBL/GenBank/DDBJ databases">
        <title>Discovery of the Pendulisporaceae a myxobacterial family with distinct sporulation behavior and unique specialized metabolism.</title>
        <authorList>
            <person name="Garcia R."/>
            <person name="Popoff A."/>
            <person name="Bader C.D."/>
            <person name="Loehr J."/>
            <person name="Walesch S."/>
            <person name="Walt C."/>
            <person name="Boldt J."/>
            <person name="Bunk B."/>
            <person name="Haeckl F.J.F.P.J."/>
            <person name="Gunesch A.P."/>
            <person name="Birkelbach J."/>
            <person name="Nuebel U."/>
            <person name="Pietschmann T."/>
            <person name="Bach T."/>
            <person name="Mueller R."/>
        </authorList>
    </citation>
    <scope>NUCLEOTIDE SEQUENCE [LARGE SCALE GENOMIC DNA]</scope>
    <source>
        <strain evidence="10 11">MSr12523</strain>
    </source>
</reference>
<dbReference type="EMBL" id="CP089982">
    <property type="protein sequence ID" value="WXA95373.1"/>
    <property type="molecule type" value="Genomic_DNA"/>
</dbReference>
<protein>
    <recommendedName>
        <fullName evidence="2">3'-phosphate/5'-hydroxy nucleic acid ligase</fullName>
        <ecNumber evidence="2">6.5.1.8</ecNumber>
    </recommendedName>
</protein>
<evidence type="ECO:0000256" key="7">
    <source>
        <dbReference type="ARBA" id="ARBA00023134"/>
    </source>
</evidence>
<keyword evidence="8" id="KW-0464">Manganese</keyword>
<evidence type="ECO:0000313" key="11">
    <source>
        <dbReference type="Proteomes" id="UP001379533"/>
    </source>
</evidence>
<evidence type="ECO:0000313" key="10">
    <source>
        <dbReference type="EMBL" id="WXA95373.1"/>
    </source>
</evidence>
<gene>
    <name evidence="10" type="ORF">LZC95_00770</name>
</gene>
<evidence type="ECO:0000256" key="6">
    <source>
        <dbReference type="ARBA" id="ARBA00022800"/>
    </source>
</evidence>
<evidence type="ECO:0000256" key="3">
    <source>
        <dbReference type="ARBA" id="ARBA00022598"/>
    </source>
</evidence>
<name>A0ABZ2K9K7_9BACT</name>
<dbReference type="EC" id="6.5.1.8" evidence="2"/>
<sequence>MTAQSRVIFEPERGQRVPVRIWASHASEATVRQLQHIASQPYVVEHVAAMADAHVAEGVAVGTVFATEHTVVPKALGGDLGCGMSATRLAIDARSLDRRALESLVAELQRAIPTGTATHRGRGIAVTDALLAEPLSTHTLEHAREALAPRHLGTLGGGNHFLELDRDPEGYLWILVHTGSRGLGGALADHYARAAPEPLHGIDTRTELGAAYLRDLAWALSFAKANREAILARALEVLGEGGDCVVDIHHNFVAQETWFGRELLVHRKGAVSVPSGTMALVPGSMGTASYIVEGLGHEASFGSCSHGAGRILTRKEARAKIRTAALAHAMRHVVFPKNLEHSLVEEAPSAYRDIGDVLDDQTDLIARVLRLEPIAVLKGG</sequence>
<evidence type="ECO:0000256" key="5">
    <source>
        <dbReference type="ARBA" id="ARBA00022741"/>
    </source>
</evidence>
<dbReference type="InterPro" id="IPR052915">
    <property type="entry name" value="RtcB-like"/>
</dbReference>